<proteinExistence type="predicted"/>
<evidence type="ECO:0000259" key="2">
    <source>
        <dbReference type="PROSITE" id="PS50011"/>
    </source>
</evidence>
<evidence type="ECO:0000313" key="3">
    <source>
        <dbReference type="EMBL" id="CAD7656171.1"/>
    </source>
</evidence>
<organism evidence="3">
    <name type="scientific">Oppiella nova</name>
    <dbReference type="NCBI Taxonomy" id="334625"/>
    <lineage>
        <taxon>Eukaryota</taxon>
        <taxon>Metazoa</taxon>
        <taxon>Ecdysozoa</taxon>
        <taxon>Arthropoda</taxon>
        <taxon>Chelicerata</taxon>
        <taxon>Arachnida</taxon>
        <taxon>Acari</taxon>
        <taxon>Acariformes</taxon>
        <taxon>Sarcoptiformes</taxon>
        <taxon>Oribatida</taxon>
        <taxon>Brachypylina</taxon>
        <taxon>Oppioidea</taxon>
        <taxon>Oppiidae</taxon>
        <taxon>Oppiella</taxon>
    </lineage>
</organism>
<dbReference type="GO" id="GO:0005811">
    <property type="term" value="C:lipid droplet"/>
    <property type="evidence" value="ECO:0007669"/>
    <property type="project" value="TreeGrafter"/>
</dbReference>
<dbReference type="InterPro" id="IPR000719">
    <property type="entry name" value="Prot_kinase_dom"/>
</dbReference>
<dbReference type="GO" id="GO:0019433">
    <property type="term" value="P:triglyceride catabolic process"/>
    <property type="evidence" value="ECO:0007669"/>
    <property type="project" value="TreeGrafter"/>
</dbReference>
<dbReference type="EMBL" id="CAJPVJ010010690">
    <property type="protein sequence ID" value="CAG2173358.1"/>
    <property type="molecule type" value="Genomic_DNA"/>
</dbReference>
<feature type="compositionally biased region" description="Low complexity" evidence="1">
    <location>
        <begin position="855"/>
        <end position="867"/>
    </location>
</feature>
<feature type="domain" description="Protein kinase" evidence="2">
    <location>
        <begin position="1"/>
        <end position="225"/>
    </location>
</feature>
<feature type="region of interest" description="Disordered" evidence="1">
    <location>
        <begin position="820"/>
        <end position="884"/>
    </location>
</feature>
<dbReference type="InterPro" id="IPR033562">
    <property type="entry name" value="PLPL"/>
</dbReference>
<dbReference type="Pfam" id="PF00069">
    <property type="entry name" value="Pkinase"/>
    <property type="match status" value="1"/>
</dbReference>
<dbReference type="SUPFAM" id="SSF56112">
    <property type="entry name" value="Protein kinase-like (PK-like)"/>
    <property type="match status" value="1"/>
</dbReference>
<dbReference type="Proteomes" id="UP000728032">
    <property type="component" value="Unassembled WGS sequence"/>
</dbReference>
<dbReference type="PANTHER" id="PTHR12406">
    <property type="entry name" value="CALCIUM-INDEPENDENT PHOSPHOLIPASE A2 IPLA2 -RELATED"/>
    <property type="match status" value="1"/>
</dbReference>
<accession>A0A7R9QT30</accession>
<feature type="region of interest" description="Disordered" evidence="1">
    <location>
        <begin position="631"/>
        <end position="652"/>
    </location>
</feature>
<keyword evidence="4" id="KW-1185">Reference proteome</keyword>
<dbReference type="Gene3D" id="1.10.510.10">
    <property type="entry name" value="Transferase(Phosphotransferase) domain 1"/>
    <property type="match status" value="1"/>
</dbReference>
<sequence>MIELTGLNYDTTKQLLNELGKLKQITSDYIIELNDLWLESKIIYIRMEYSERNLRDFIYQKQQESGRQPGHVMDVSEYFISCGIFKEILECVQYLHELNPQIIHKNIKPENFLVHNKLGHKLCIKISDFFINCTRMTNRDDNSVIYASPELLSECSNITFQTDIYSLGVIAQEIFDCKFEESPTLRFDKSISINIRELSKIILLMVSPIYDVRPSCSDILDKQSVWEVSMERLVNSLTPEQATEAIQCSCFIPFWSGIVPPKFHGIAYMDGGFSDNLPIIDKNTITVSPFSGESDICPQDDTYNLFQVNLVNTSIMLSVGNLYRLTRILFPAHPEVLSKMCQQGFDDALRCLSSLLYCLTPEDKIACTRCLAIQSSFTLGEDDDMEADNDYENNDSDSGYENNTCGDGEHHSAINCTNCSDCQYRRQIAVLDSLPDAVVQAIQEACDQVNKGVINWLFRHRPMKLLSFLTIPYLLPIDITIVLFCKVWQQVPAIKQELKGSLYNLLSFLRSIVVKMESKRHLYSAKFSCQLAVTEFDYSHEDCPQVYAQNASPVQRKVSTIKLPKRKLTNSSSIPINPTPTARKLVEKAHSFSPGSVAMRKRSLYASDGAGISATSAQELLAMKARQRLDRLQQQSGGAGHQRKSYAGTYEQRLGGSAADEWPIDRRRSMIEMAAPRVKPPERVISKMNFGFSFDLKNKSNEEIDFELRAAEAGLASSAPDLDQNGGANGSGGTGDKVLDALKRLEDIDQTNAIEIANKALDWERECLQKYREFGECEGTGAGDGSDINKMIEVTQTQEALMAFYYTDENNRVKVTEIFNISPDDDGSGDTTGATARHSAADDDEDGLREDPLLRHQQSRSSLSSQSTVPSAQRRRKKSVILID</sequence>
<dbReference type="GO" id="GO:0004806">
    <property type="term" value="F:triacylglycerol lipase activity"/>
    <property type="evidence" value="ECO:0007669"/>
    <property type="project" value="TreeGrafter"/>
</dbReference>
<feature type="region of interest" description="Disordered" evidence="1">
    <location>
        <begin position="383"/>
        <end position="402"/>
    </location>
</feature>
<reference evidence="3" key="1">
    <citation type="submission" date="2020-11" db="EMBL/GenBank/DDBJ databases">
        <authorList>
            <person name="Tran Van P."/>
        </authorList>
    </citation>
    <scope>NUCLEOTIDE SEQUENCE</scope>
</reference>
<name>A0A7R9QT30_9ACAR</name>
<dbReference type="CDD" id="cd00180">
    <property type="entry name" value="PKc"/>
    <property type="match status" value="1"/>
</dbReference>
<evidence type="ECO:0000313" key="4">
    <source>
        <dbReference type="Proteomes" id="UP000728032"/>
    </source>
</evidence>
<dbReference type="GO" id="GO:0005524">
    <property type="term" value="F:ATP binding"/>
    <property type="evidence" value="ECO:0007669"/>
    <property type="project" value="InterPro"/>
</dbReference>
<dbReference type="GO" id="GO:0055088">
    <property type="term" value="P:lipid homeostasis"/>
    <property type="evidence" value="ECO:0007669"/>
    <property type="project" value="TreeGrafter"/>
</dbReference>
<dbReference type="PANTHER" id="PTHR12406:SF41">
    <property type="entry name" value="BRUMMER, ISOFORM B-RELATED"/>
    <property type="match status" value="1"/>
</dbReference>
<dbReference type="EMBL" id="OC925515">
    <property type="protein sequence ID" value="CAD7656171.1"/>
    <property type="molecule type" value="Genomic_DNA"/>
</dbReference>
<evidence type="ECO:0000256" key="1">
    <source>
        <dbReference type="SAM" id="MobiDB-lite"/>
    </source>
</evidence>
<feature type="compositionally biased region" description="Acidic residues" evidence="1">
    <location>
        <begin position="383"/>
        <end position="395"/>
    </location>
</feature>
<dbReference type="GO" id="GO:0016020">
    <property type="term" value="C:membrane"/>
    <property type="evidence" value="ECO:0007669"/>
    <property type="project" value="TreeGrafter"/>
</dbReference>
<feature type="compositionally biased region" description="Basic residues" evidence="1">
    <location>
        <begin position="873"/>
        <end position="884"/>
    </location>
</feature>
<protein>
    <recommendedName>
        <fullName evidence="2">Protein kinase domain-containing protein</fullName>
    </recommendedName>
</protein>
<dbReference type="PROSITE" id="PS50011">
    <property type="entry name" value="PROTEIN_KINASE_DOM"/>
    <property type="match status" value="1"/>
</dbReference>
<dbReference type="InterPro" id="IPR011009">
    <property type="entry name" value="Kinase-like_dom_sf"/>
</dbReference>
<dbReference type="GO" id="GO:0005737">
    <property type="term" value="C:cytoplasm"/>
    <property type="evidence" value="ECO:0007669"/>
    <property type="project" value="TreeGrafter"/>
</dbReference>
<dbReference type="GO" id="GO:0004672">
    <property type="term" value="F:protein kinase activity"/>
    <property type="evidence" value="ECO:0007669"/>
    <property type="project" value="InterPro"/>
</dbReference>
<dbReference type="SMART" id="SM00220">
    <property type="entry name" value="S_TKc"/>
    <property type="match status" value="1"/>
</dbReference>
<dbReference type="AlphaFoldDB" id="A0A7R9QT30"/>
<dbReference type="OrthoDB" id="197155at2759"/>
<gene>
    <name evidence="3" type="ORF">ONB1V03_LOCUS12811</name>
</gene>